<dbReference type="Pfam" id="PF01890">
    <property type="entry name" value="CbiG_C"/>
    <property type="match status" value="1"/>
</dbReference>
<dbReference type="RefSeq" id="WP_110748803.1">
    <property type="nucleotide sequence ID" value="NZ_QJTF01000002.1"/>
</dbReference>
<dbReference type="PANTHER" id="PTHR37477">
    <property type="entry name" value="COBALT-PRECORRIN-5A HYDROLASE"/>
    <property type="match status" value="1"/>
</dbReference>
<keyword evidence="3" id="KW-1185">Reference proteome</keyword>
<dbReference type="AlphaFoldDB" id="A0A318T4Y2"/>
<evidence type="ECO:0000313" key="2">
    <source>
        <dbReference type="EMBL" id="PYE90030.1"/>
    </source>
</evidence>
<keyword evidence="2" id="KW-0378">Hydrolase</keyword>
<evidence type="ECO:0000313" key="3">
    <source>
        <dbReference type="Proteomes" id="UP000247454"/>
    </source>
</evidence>
<sequence>MRLATTNRGGRISLLALGVGCERGAEAAEAIGLAERALQESGFGLDALGGIFSLDRKRGEPAIQALAEHFRREIVFFDARRLEKETPRLQNPSEAVYRAVGCHGVAEGAALAGAGPDARLVVPKMRSEHVTVAIAVSYVARVQF</sequence>
<gene>
    <name evidence="2" type="ORF">C7477_102117</name>
</gene>
<dbReference type="InterPro" id="IPR002750">
    <property type="entry name" value="CobE/GbiG_C"/>
</dbReference>
<dbReference type="Proteomes" id="UP000247454">
    <property type="component" value="Unassembled WGS sequence"/>
</dbReference>
<protein>
    <submittedName>
        <fullName evidence="2">Cobalt-precorrin 5A hydrolase</fullName>
    </submittedName>
</protein>
<evidence type="ECO:0000259" key="1">
    <source>
        <dbReference type="Pfam" id="PF01890"/>
    </source>
</evidence>
<name>A0A318T4Y2_9HYPH</name>
<organism evidence="2 3">
    <name type="scientific">Phyllobacterium leguminum</name>
    <dbReference type="NCBI Taxonomy" id="314237"/>
    <lineage>
        <taxon>Bacteria</taxon>
        <taxon>Pseudomonadati</taxon>
        <taxon>Pseudomonadota</taxon>
        <taxon>Alphaproteobacteria</taxon>
        <taxon>Hyphomicrobiales</taxon>
        <taxon>Phyllobacteriaceae</taxon>
        <taxon>Phyllobacterium</taxon>
    </lineage>
</organism>
<feature type="domain" description="CobE/GbiG C-terminal" evidence="1">
    <location>
        <begin position="15"/>
        <end position="135"/>
    </location>
</feature>
<dbReference type="GO" id="GO:0016787">
    <property type="term" value="F:hydrolase activity"/>
    <property type="evidence" value="ECO:0007669"/>
    <property type="project" value="UniProtKB-KW"/>
</dbReference>
<dbReference type="SUPFAM" id="SSF159664">
    <property type="entry name" value="CobE/GbiG C-terminal domain-like"/>
    <property type="match status" value="1"/>
</dbReference>
<comment type="caution">
    <text evidence="2">The sequence shown here is derived from an EMBL/GenBank/DDBJ whole genome shotgun (WGS) entry which is preliminary data.</text>
</comment>
<proteinExistence type="predicted"/>
<dbReference type="EMBL" id="QJTF01000002">
    <property type="protein sequence ID" value="PYE90030.1"/>
    <property type="molecule type" value="Genomic_DNA"/>
</dbReference>
<dbReference type="GO" id="GO:0009236">
    <property type="term" value="P:cobalamin biosynthetic process"/>
    <property type="evidence" value="ECO:0007669"/>
    <property type="project" value="InterPro"/>
</dbReference>
<dbReference type="OrthoDB" id="7360651at2"/>
<dbReference type="InterPro" id="IPR052553">
    <property type="entry name" value="CbiG_hydrolase"/>
</dbReference>
<dbReference type="Gene3D" id="3.30.420.180">
    <property type="entry name" value="CobE/GbiG C-terminal domain"/>
    <property type="match status" value="1"/>
</dbReference>
<dbReference type="PANTHER" id="PTHR37477:SF1">
    <property type="entry name" value="COBALT-PRECORRIN-5A HYDROLASE"/>
    <property type="match status" value="1"/>
</dbReference>
<dbReference type="InterPro" id="IPR036518">
    <property type="entry name" value="CobE/GbiG_C_sf"/>
</dbReference>
<accession>A0A318T4Y2</accession>
<reference evidence="2 3" key="1">
    <citation type="submission" date="2018-06" db="EMBL/GenBank/DDBJ databases">
        <title>Genomic Encyclopedia of Type Strains, Phase III (KMG-III): the genomes of soil and plant-associated and newly described type strains.</title>
        <authorList>
            <person name="Whitman W."/>
        </authorList>
    </citation>
    <scope>NUCLEOTIDE SEQUENCE [LARGE SCALE GENOMIC DNA]</scope>
    <source>
        <strain evidence="2 3">ORS 1419</strain>
    </source>
</reference>